<feature type="domain" description="Response regulatory" evidence="7">
    <location>
        <begin position="98"/>
        <end position="216"/>
    </location>
</feature>
<dbReference type="PROSITE" id="PS50110">
    <property type="entry name" value="RESPONSE_REGULATORY"/>
    <property type="match status" value="1"/>
</dbReference>
<dbReference type="PRINTS" id="PR00038">
    <property type="entry name" value="HTHLUXR"/>
</dbReference>
<dbReference type="EMBL" id="BAAANH010000002">
    <property type="protein sequence ID" value="GAA1756429.1"/>
    <property type="molecule type" value="Genomic_DNA"/>
</dbReference>
<feature type="modified residue" description="4-aspartylphosphate" evidence="5">
    <location>
        <position position="147"/>
    </location>
</feature>
<dbReference type="InterPro" id="IPR000792">
    <property type="entry name" value="Tscrpt_reg_LuxR_C"/>
</dbReference>
<keyword evidence="2" id="KW-0805">Transcription regulation</keyword>
<dbReference type="Gene3D" id="3.40.50.2300">
    <property type="match status" value="1"/>
</dbReference>
<evidence type="ECO:0000313" key="8">
    <source>
        <dbReference type="EMBL" id="GAA1756429.1"/>
    </source>
</evidence>
<dbReference type="SUPFAM" id="SSF52172">
    <property type="entry name" value="CheY-like"/>
    <property type="match status" value="1"/>
</dbReference>
<evidence type="ECO:0008006" key="10">
    <source>
        <dbReference type="Google" id="ProtNLM"/>
    </source>
</evidence>
<gene>
    <name evidence="8" type="ORF">GCM10009747_13580</name>
</gene>
<keyword evidence="9" id="KW-1185">Reference proteome</keyword>
<evidence type="ECO:0000259" key="7">
    <source>
        <dbReference type="PROSITE" id="PS50110"/>
    </source>
</evidence>
<evidence type="ECO:0000256" key="1">
    <source>
        <dbReference type="ARBA" id="ARBA00022553"/>
    </source>
</evidence>
<evidence type="ECO:0000259" key="6">
    <source>
        <dbReference type="PROSITE" id="PS50043"/>
    </source>
</evidence>
<dbReference type="InterPro" id="IPR039420">
    <property type="entry name" value="WalR-like"/>
</dbReference>
<dbReference type="CDD" id="cd06170">
    <property type="entry name" value="LuxR_C_like"/>
    <property type="match status" value="1"/>
</dbReference>
<proteinExistence type="predicted"/>
<dbReference type="Proteomes" id="UP001500506">
    <property type="component" value="Unassembled WGS sequence"/>
</dbReference>
<dbReference type="Gene3D" id="1.10.10.10">
    <property type="entry name" value="Winged helix-like DNA-binding domain superfamily/Winged helix DNA-binding domain"/>
    <property type="match status" value="1"/>
</dbReference>
<dbReference type="PANTHER" id="PTHR43214">
    <property type="entry name" value="TWO-COMPONENT RESPONSE REGULATOR"/>
    <property type="match status" value="1"/>
</dbReference>
<dbReference type="InterPro" id="IPR058245">
    <property type="entry name" value="NreC/VraR/RcsB-like_REC"/>
</dbReference>
<name>A0ABP4WLE8_9MICO</name>
<comment type="caution">
    <text evidence="8">The sequence shown here is derived from an EMBL/GenBank/DDBJ whole genome shotgun (WGS) entry which is preliminary data.</text>
</comment>
<dbReference type="SMART" id="SM00448">
    <property type="entry name" value="REC"/>
    <property type="match status" value="1"/>
</dbReference>
<dbReference type="PANTHER" id="PTHR43214:SF24">
    <property type="entry name" value="TRANSCRIPTIONAL REGULATORY PROTEIN NARL-RELATED"/>
    <property type="match status" value="1"/>
</dbReference>
<dbReference type="Pfam" id="PF00196">
    <property type="entry name" value="GerE"/>
    <property type="match status" value="1"/>
</dbReference>
<dbReference type="CDD" id="cd17535">
    <property type="entry name" value="REC_NarL-like"/>
    <property type="match status" value="1"/>
</dbReference>
<evidence type="ECO:0000313" key="9">
    <source>
        <dbReference type="Proteomes" id="UP001500506"/>
    </source>
</evidence>
<dbReference type="RefSeq" id="WP_308188411.1">
    <property type="nucleotide sequence ID" value="NZ_BAAANH010000002.1"/>
</dbReference>
<organism evidence="8 9">
    <name type="scientific">Agromyces humatus</name>
    <dbReference type="NCBI Taxonomy" id="279573"/>
    <lineage>
        <taxon>Bacteria</taxon>
        <taxon>Bacillati</taxon>
        <taxon>Actinomycetota</taxon>
        <taxon>Actinomycetes</taxon>
        <taxon>Micrococcales</taxon>
        <taxon>Microbacteriaceae</taxon>
        <taxon>Agromyces</taxon>
    </lineage>
</organism>
<feature type="domain" description="HTH luxR-type" evidence="6">
    <location>
        <begin position="238"/>
        <end position="310"/>
    </location>
</feature>
<evidence type="ECO:0000256" key="4">
    <source>
        <dbReference type="ARBA" id="ARBA00023163"/>
    </source>
</evidence>
<dbReference type="SMART" id="SM00421">
    <property type="entry name" value="HTH_LUXR"/>
    <property type="match status" value="1"/>
</dbReference>
<reference evidence="9" key="1">
    <citation type="journal article" date="2019" name="Int. J. Syst. Evol. Microbiol.">
        <title>The Global Catalogue of Microorganisms (GCM) 10K type strain sequencing project: providing services to taxonomists for standard genome sequencing and annotation.</title>
        <authorList>
            <consortium name="The Broad Institute Genomics Platform"/>
            <consortium name="The Broad Institute Genome Sequencing Center for Infectious Disease"/>
            <person name="Wu L."/>
            <person name="Ma J."/>
        </authorList>
    </citation>
    <scope>NUCLEOTIDE SEQUENCE [LARGE SCALE GENOMIC DNA]</scope>
    <source>
        <strain evidence="9">JCM 14319</strain>
    </source>
</reference>
<dbReference type="PROSITE" id="PS00622">
    <property type="entry name" value="HTH_LUXR_1"/>
    <property type="match status" value="1"/>
</dbReference>
<evidence type="ECO:0000256" key="3">
    <source>
        <dbReference type="ARBA" id="ARBA00023125"/>
    </source>
</evidence>
<keyword evidence="1 5" id="KW-0597">Phosphoprotein</keyword>
<dbReference type="PROSITE" id="PS50043">
    <property type="entry name" value="HTH_LUXR_2"/>
    <property type="match status" value="1"/>
</dbReference>
<accession>A0ABP4WLE8</accession>
<dbReference type="Pfam" id="PF00072">
    <property type="entry name" value="Response_reg"/>
    <property type="match status" value="1"/>
</dbReference>
<keyword evidence="4" id="KW-0804">Transcription</keyword>
<protein>
    <recommendedName>
        <fullName evidence="10">Response regulator</fullName>
    </recommendedName>
</protein>
<evidence type="ECO:0000256" key="5">
    <source>
        <dbReference type="PROSITE-ProRule" id="PRU00169"/>
    </source>
</evidence>
<dbReference type="InterPro" id="IPR001789">
    <property type="entry name" value="Sig_transdc_resp-reg_receiver"/>
</dbReference>
<sequence length="314" mass="33796">MRLTELQADLLDGRPDEFEVRGQEGVDPGELDLLCDEPLLDSVVQVSFEAAARLVDSHHGRIARRRPGGPDFDKVAGMRPTVSGLAGKTRGDGMAGRRVVVADDDVLLREGLGSVLERAGFDVVALVPDAEELLALIDGDIDLVVVDIRMPPTHTTEGLDAARTIRLAYPELGIVVLSSYIEVEHALDLLATGSGIGYLLKQRVADLDEFAASLQRVMSGESVIDPALVQELILAHRATDPLAGLTSREREVLALMAQGRSNAGIAHALFLSEATIEKHVHRLLAKLGLNEVDGESHRRVLAVLTYLDHVGLQG</sequence>
<evidence type="ECO:0000256" key="2">
    <source>
        <dbReference type="ARBA" id="ARBA00023015"/>
    </source>
</evidence>
<dbReference type="InterPro" id="IPR036388">
    <property type="entry name" value="WH-like_DNA-bd_sf"/>
</dbReference>
<dbReference type="InterPro" id="IPR011006">
    <property type="entry name" value="CheY-like_superfamily"/>
</dbReference>
<keyword evidence="3" id="KW-0238">DNA-binding</keyword>